<dbReference type="EC" id="2.3.1.31" evidence="2"/>
<dbReference type="PANTHER" id="PTHR32268:SF11">
    <property type="entry name" value="HOMOSERINE O-ACETYLTRANSFERASE"/>
    <property type="match status" value="1"/>
</dbReference>
<keyword evidence="2" id="KW-0486">Methionine biosynthesis</keyword>
<dbReference type="Gene3D" id="1.10.1740.110">
    <property type="match status" value="1"/>
</dbReference>
<keyword evidence="5" id="KW-1185">Reference proteome</keyword>
<feature type="binding site" evidence="2">
    <location>
        <position position="374"/>
    </location>
    <ligand>
        <name>substrate</name>
    </ligand>
</feature>
<comment type="similarity">
    <text evidence="2">Belongs to the AB hydrolase superfamily. MetX family.</text>
</comment>
<comment type="caution">
    <text evidence="4">The sequence shown here is derived from an EMBL/GenBank/DDBJ whole genome shotgun (WGS) entry which is preliminary data.</text>
</comment>
<comment type="catalytic activity">
    <reaction evidence="2">
        <text>L-homoserine + acetyl-CoA = O-acetyl-L-homoserine + CoA</text>
        <dbReference type="Rhea" id="RHEA:13701"/>
        <dbReference type="ChEBI" id="CHEBI:57287"/>
        <dbReference type="ChEBI" id="CHEBI:57288"/>
        <dbReference type="ChEBI" id="CHEBI:57476"/>
        <dbReference type="ChEBI" id="CHEBI:57716"/>
        <dbReference type="EC" id="2.3.1.31"/>
    </reaction>
</comment>
<comment type="pathway">
    <text evidence="2">Amino-acid biosynthesis; L-methionine biosynthesis via de novo pathway; O-acetyl-L-homoserine from L-homoserine: step 1/1.</text>
</comment>
<feature type="active site" description="Nucleophile" evidence="2">
    <location>
        <position position="175"/>
    </location>
</feature>
<dbReference type="GO" id="GO:0004414">
    <property type="term" value="F:homoserine O-acetyltransferase activity"/>
    <property type="evidence" value="ECO:0007669"/>
    <property type="project" value="UniProtKB-EC"/>
</dbReference>
<comment type="caution">
    <text evidence="2">Lacks conserved residue(s) required for the propagation of feature annotation.</text>
</comment>
<dbReference type="InterPro" id="IPR000073">
    <property type="entry name" value="AB_hydrolase_1"/>
</dbReference>
<comment type="subcellular location">
    <subcellularLocation>
        <location evidence="2">Cytoplasm</location>
    </subcellularLocation>
</comment>
<keyword evidence="1 2" id="KW-0808">Transferase</keyword>
<evidence type="ECO:0000259" key="3">
    <source>
        <dbReference type="Pfam" id="PF00561"/>
    </source>
</evidence>
<keyword evidence="2" id="KW-0963">Cytoplasm</keyword>
<dbReference type="Gene3D" id="3.40.50.1820">
    <property type="entry name" value="alpha/beta hydrolase"/>
    <property type="match status" value="1"/>
</dbReference>
<keyword evidence="2" id="KW-0028">Amino-acid biosynthesis</keyword>
<dbReference type="PANTHER" id="PTHR32268">
    <property type="entry name" value="HOMOSERINE O-ACETYLTRANSFERASE"/>
    <property type="match status" value="1"/>
</dbReference>
<dbReference type="Proteomes" id="UP001589865">
    <property type="component" value="Unassembled WGS sequence"/>
</dbReference>
<accession>A0ABV6K152</accession>
<name>A0ABV6K152_9PROT</name>
<dbReference type="NCBIfam" id="TIGR01392">
    <property type="entry name" value="homoserO_Ac_trn"/>
    <property type="match status" value="1"/>
</dbReference>
<proteinExistence type="inferred from homology"/>
<dbReference type="NCBIfam" id="NF001209">
    <property type="entry name" value="PRK00175.1"/>
    <property type="match status" value="1"/>
</dbReference>
<dbReference type="SUPFAM" id="SSF53474">
    <property type="entry name" value="alpha/beta-Hydrolases"/>
    <property type="match status" value="1"/>
</dbReference>
<feature type="domain" description="AB hydrolase-1" evidence="3">
    <location>
        <begin position="64"/>
        <end position="378"/>
    </location>
</feature>
<evidence type="ECO:0000256" key="1">
    <source>
        <dbReference type="ARBA" id="ARBA00022679"/>
    </source>
</evidence>
<organism evidence="4 5">
    <name type="scientific">Roseomonas elaeocarpi</name>
    <dbReference type="NCBI Taxonomy" id="907779"/>
    <lineage>
        <taxon>Bacteria</taxon>
        <taxon>Pseudomonadati</taxon>
        <taxon>Pseudomonadota</taxon>
        <taxon>Alphaproteobacteria</taxon>
        <taxon>Acetobacterales</taxon>
        <taxon>Roseomonadaceae</taxon>
        <taxon>Roseomonas</taxon>
    </lineage>
</organism>
<dbReference type="Pfam" id="PF00561">
    <property type="entry name" value="Abhydrolase_1"/>
    <property type="match status" value="1"/>
</dbReference>
<evidence type="ECO:0000313" key="5">
    <source>
        <dbReference type="Proteomes" id="UP001589865"/>
    </source>
</evidence>
<dbReference type="EMBL" id="JBHLUN010000014">
    <property type="protein sequence ID" value="MFC0410296.1"/>
    <property type="molecule type" value="Genomic_DNA"/>
</dbReference>
<keyword evidence="2 4" id="KW-0012">Acyltransferase</keyword>
<evidence type="ECO:0000313" key="4">
    <source>
        <dbReference type="EMBL" id="MFC0410296.1"/>
    </source>
</evidence>
<reference evidence="4 5" key="1">
    <citation type="submission" date="2024-09" db="EMBL/GenBank/DDBJ databases">
        <authorList>
            <person name="Sun Q."/>
            <person name="Mori K."/>
        </authorList>
    </citation>
    <scope>NUCLEOTIDE SEQUENCE [LARGE SCALE GENOMIC DNA]</scope>
    <source>
        <strain evidence="4 5">TBRC 5777</strain>
    </source>
</reference>
<feature type="binding site" evidence="2">
    <location>
        <position position="245"/>
    </location>
    <ligand>
        <name>substrate</name>
    </ligand>
</feature>
<comment type="subunit">
    <text evidence="2">Homodimer.</text>
</comment>
<dbReference type="InterPro" id="IPR029058">
    <property type="entry name" value="AB_hydrolase_fold"/>
</dbReference>
<sequence length="400" mass="43421">MPDFAGGRSALSLLPVDADLAPLPDVDHQRVVFEDGMLLDCGTVLAPMAVAYRTYGRLNADRSNAVLVCHALTGDQYVAETHPVTGREGWWKGVVGPGDPVDTSRFFVICANVLGGCMGSTGPREEMTDPATGRGLGRPWGTDFPHVTIRDMVRAQAKLVEHLGIKRLLAVVGGSMGGMQALEWAATYPERVFACAPIATAAHHSAQNIAFDEVGRAAIHSDPAWKGGRYWEDGSVPAQGLSVARMVAHITYLSEAALTRKFGRRLQGAKALTFLEDVFQVESYLRHQGSTFVRRFDANSYLTITRAMDYFDLAAEHGGELSTAFQNTATRFLLASFSSDWLFPTEESREVVRALNKAAANVSFVEIASDKGHDAFLLDEPEFRQTLAGFLRGAAEKLGV</sequence>
<evidence type="ECO:0000256" key="2">
    <source>
        <dbReference type="HAMAP-Rule" id="MF_00296"/>
    </source>
</evidence>
<protein>
    <recommendedName>
        <fullName evidence="2">Homoserine O-acetyltransferase</fullName>
        <shortName evidence="2">HAT</shortName>
        <ecNumber evidence="2">2.3.1.31</ecNumber>
    </recommendedName>
    <alternativeName>
        <fullName evidence="2">Homoserine transacetylase</fullName>
        <shortName evidence="2">HTA</shortName>
    </alternativeName>
</protein>
<feature type="active site" evidence="2">
    <location>
        <position position="373"/>
    </location>
</feature>
<gene>
    <name evidence="2" type="primary">metXA</name>
    <name evidence="4" type="ORF">ACFFGY_18740</name>
</gene>
<dbReference type="PIRSF" id="PIRSF000443">
    <property type="entry name" value="Homoser_Ac_trans"/>
    <property type="match status" value="1"/>
</dbReference>
<dbReference type="InterPro" id="IPR008220">
    <property type="entry name" value="HAT_MetX-like"/>
</dbReference>
<dbReference type="RefSeq" id="WP_377046047.1">
    <property type="nucleotide sequence ID" value="NZ_JBHLUN010000014.1"/>
</dbReference>
<feature type="active site" evidence="2">
    <location>
        <position position="340"/>
    </location>
</feature>
<comment type="function">
    <text evidence="2">Transfers an acetyl group from acetyl-CoA to L-homoserine, forming acetyl-L-homoserine.</text>
</comment>
<dbReference type="HAMAP" id="MF_00296">
    <property type="entry name" value="MetX_acyltransf"/>
    <property type="match status" value="1"/>
</dbReference>